<dbReference type="PANTHER" id="PTHR30557">
    <property type="entry name" value="THIAMINE BIOSYNTHESIS PROTEIN THIC"/>
    <property type="match status" value="1"/>
</dbReference>
<feature type="binding site" evidence="10">
    <location>
        <position position="601"/>
    </location>
    <ligand>
        <name>[4Fe-4S] cluster</name>
        <dbReference type="ChEBI" id="CHEBI:49883"/>
        <note>4Fe-4S-S-AdoMet</note>
    </ligand>
</feature>
<evidence type="ECO:0000256" key="4">
    <source>
        <dbReference type="ARBA" id="ARBA00022723"/>
    </source>
</evidence>
<dbReference type="InterPro" id="IPR025747">
    <property type="entry name" value="ThiC-associated_dom"/>
</dbReference>
<dbReference type="SFLD" id="SFLDG01114">
    <property type="entry name" value="phosphomethylpyrimidine_syntha"/>
    <property type="match status" value="1"/>
</dbReference>
<comment type="pathway">
    <text evidence="10">Cofactor biosynthesis; thiamine diphosphate biosynthesis.</text>
</comment>
<dbReference type="EC" id="4.1.99.17" evidence="10"/>
<feature type="binding site" evidence="10">
    <location>
        <position position="518"/>
    </location>
    <ligand>
        <name>Zn(2+)</name>
        <dbReference type="ChEBI" id="CHEBI:29105"/>
    </ligand>
</feature>
<sequence>MSSLESSSESIAVNTQGQTSRRAARAQAQAFIDTLKPLQHPNSQKLYLQGSREDLRVGMRQILQTDTRIGGTTTAPIVEKNPPIPVYDCAGPYSDPAAKINVRQGLAKLRLPWIIERQDTEVLDCATSDFTQQRLKDDGLDHLRFEAGSSAIVRPRRALPGKRVSQLHYARQGIITPEMEYVAIRENMALAEVQDEILNRRGQGESFGAVIGKSITPEFVRDEIARGRAIIPLNINHPEAEPMIIGRNFLVKVNANIGNSAVTSSIEEEVEKLVWSTRWGADTVMDLSTGRYIHETREWIIRNSPVPIGTVPIYQALEKVNGVAEHLTWEVFRDTLIEQAEQGVDYFTIHAGVLLRYVPMTAKRVTGIVSRGGSIMAKWCLSHHQENFLYTHFREICELCVAYDVSLSLGDGMRPGSIADANDEAQFAELETLGELVKIAWEYDVQTIIEGPGHIPMQLIKENMDKQLIHCAEAPFYTLGPQITDIAPGYDHFTSGIGAAMIAWYGCAMLCYVTPKEHLGLPNKQDVKQGLIAYKIAAHAADIAKGHPGAQIRDNALSKARFEFRWEDQYNLGLDPDTARAYHDESLPQESAKVAHFCSMCGPKFCSMKITQDVRDYAASLAAGTLAGASSSQNVESAETLVSINSAPQGQASKEAIQQITVKTQDELAAAMAQKSAEFAASGAKLYLPLGDANAANTANTANESAKHQDGTELKPTVQVAEV</sequence>
<evidence type="ECO:0000313" key="14">
    <source>
        <dbReference type="Proteomes" id="UP001576708"/>
    </source>
</evidence>
<evidence type="ECO:0000256" key="11">
    <source>
        <dbReference type="SAM" id="MobiDB-lite"/>
    </source>
</evidence>
<feature type="binding site" evidence="10">
    <location>
        <position position="477"/>
    </location>
    <ligand>
        <name>substrate</name>
    </ligand>
</feature>
<dbReference type="Proteomes" id="UP001576708">
    <property type="component" value="Unassembled WGS sequence"/>
</dbReference>
<dbReference type="SFLD" id="SFLDF00407">
    <property type="entry name" value="phosphomethylpyrimidine_syntha"/>
    <property type="match status" value="1"/>
</dbReference>
<feature type="binding site" evidence="10">
    <location>
        <position position="256"/>
    </location>
    <ligand>
        <name>substrate</name>
    </ligand>
</feature>
<evidence type="ECO:0000313" key="13">
    <source>
        <dbReference type="EMBL" id="MFB2620793.1"/>
    </source>
</evidence>
<keyword evidence="8 10" id="KW-0411">Iron-sulfur</keyword>
<feature type="binding site" evidence="10">
    <location>
        <position position="598"/>
    </location>
    <ligand>
        <name>[4Fe-4S] cluster</name>
        <dbReference type="ChEBI" id="CHEBI:49883"/>
        <note>4Fe-4S-S-AdoMet</note>
    </ligand>
</feature>
<evidence type="ECO:0000256" key="10">
    <source>
        <dbReference type="HAMAP-Rule" id="MF_00089"/>
    </source>
</evidence>
<feature type="region of interest" description="Disordered" evidence="11">
    <location>
        <begin position="700"/>
        <end position="723"/>
    </location>
</feature>
<dbReference type="InterPro" id="IPR002817">
    <property type="entry name" value="ThiC/BzaA/B"/>
</dbReference>
<feature type="binding site" evidence="10">
    <location>
        <position position="285"/>
    </location>
    <ligand>
        <name>substrate</name>
    </ligand>
</feature>
<keyword evidence="3 10" id="KW-0949">S-adenosyl-L-methionine</keyword>
<comment type="function">
    <text evidence="1 10">Catalyzes the synthesis of the hydroxymethylpyrimidine phosphate (HMP-P) moiety of thiamine from aminoimidazole ribotide (AIR) in a radical S-adenosyl-L-methionine (SAM)-dependent reaction.</text>
</comment>
<dbReference type="Pfam" id="PF13667">
    <property type="entry name" value="ThiC-associated"/>
    <property type="match status" value="1"/>
</dbReference>
<comment type="caution">
    <text evidence="13">The sequence shown here is derived from an EMBL/GenBank/DDBJ whole genome shotgun (WGS) entry which is preliminary data.</text>
</comment>
<evidence type="ECO:0000259" key="12">
    <source>
        <dbReference type="Pfam" id="PF13667"/>
    </source>
</evidence>
<keyword evidence="7 10" id="KW-0408">Iron</keyword>
<comment type="cofactor">
    <cofactor evidence="10">
        <name>[4Fe-4S] cluster</name>
        <dbReference type="ChEBI" id="CHEBI:49883"/>
    </cofactor>
    <text evidence="10">Binds 1 [4Fe-4S] cluster per subunit. The cluster is coordinated with 3 cysteines and an exchangeable S-adenosyl-L-methionine.</text>
</comment>
<dbReference type="EMBL" id="JBHFGU010000004">
    <property type="protein sequence ID" value="MFB2620793.1"/>
    <property type="molecule type" value="Genomic_DNA"/>
</dbReference>
<dbReference type="HAMAP" id="MF_00089">
    <property type="entry name" value="ThiC"/>
    <property type="match status" value="1"/>
</dbReference>
<feature type="compositionally biased region" description="Low complexity" evidence="11">
    <location>
        <begin position="1"/>
        <end position="10"/>
    </location>
</feature>
<dbReference type="NCBIfam" id="TIGR00190">
    <property type="entry name" value="thiC"/>
    <property type="match status" value="1"/>
</dbReference>
<feature type="compositionally biased region" description="Polar residues" evidence="11">
    <location>
        <begin position="11"/>
        <end position="20"/>
    </location>
</feature>
<dbReference type="NCBIfam" id="NF009895">
    <property type="entry name" value="PRK13352.1"/>
    <property type="match status" value="1"/>
</dbReference>
<dbReference type="InterPro" id="IPR037509">
    <property type="entry name" value="ThiC"/>
</dbReference>
<dbReference type="RefSeq" id="WP_342201981.1">
    <property type="nucleotide sequence ID" value="NZ_JBCATE010000004.1"/>
</dbReference>
<name>A0ABV4VKM1_9GAMM</name>
<gene>
    <name evidence="10 13" type="primary">thiC</name>
    <name evidence="13" type="ORF">ACE02W_13330</name>
</gene>
<feature type="binding site" evidence="10">
    <location>
        <position position="606"/>
    </location>
    <ligand>
        <name>[4Fe-4S] cluster</name>
        <dbReference type="ChEBI" id="CHEBI:49883"/>
        <note>4Fe-4S-S-AdoMet</note>
    </ligand>
</feature>
<dbReference type="GO" id="GO:0070284">
    <property type="term" value="F:phosphomethylpyrimidine synthase activity"/>
    <property type="evidence" value="ECO:0007669"/>
    <property type="project" value="UniProtKB-EC"/>
</dbReference>
<dbReference type="Gene3D" id="6.10.250.620">
    <property type="match status" value="1"/>
</dbReference>
<comment type="subunit">
    <text evidence="10">Homodimer.</text>
</comment>
<evidence type="ECO:0000256" key="7">
    <source>
        <dbReference type="ARBA" id="ARBA00023004"/>
    </source>
</evidence>
<keyword evidence="5 10" id="KW-0862">Zinc</keyword>
<keyword evidence="2 10" id="KW-0004">4Fe-4S</keyword>
<dbReference type="PANTHER" id="PTHR30557:SF1">
    <property type="entry name" value="PHOSPHOMETHYLPYRIMIDINE SYNTHASE, CHLOROPLASTIC"/>
    <property type="match status" value="1"/>
</dbReference>
<dbReference type="Pfam" id="PF01964">
    <property type="entry name" value="ThiC_Rad_SAM"/>
    <property type="match status" value="1"/>
</dbReference>
<evidence type="ECO:0000256" key="8">
    <source>
        <dbReference type="ARBA" id="ARBA00023014"/>
    </source>
</evidence>
<dbReference type="Gene3D" id="3.20.20.540">
    <property type="entry name" value="Radical SAM ThiC family, central domain"/>
    <property type="match status" value="1"/>
</dbReference>
<feature type="binding site" evidence="10">
    <location>
        <position position="450"/>
    </location>
    <ligand>
        <name>substrate</name>
    </ligand>
</feature>
<reference evidence="13 14" key="1">
    <citation type="submission" date="2024-09" db="EMBL/GenBank/DDBJ databases">
        <authorList>
            <person name="Zhang Y."/>
        </authorList>
    </citation>
    <scope>NUCLEOTIDE SEQUENCE [LARGE SCALE GENOMIC DNA]</scope>
    <source>
        <strain evidence="13 14">ZJ318</strain>
    </source>
</reference>
<feature type="binding site" evidence="10">
    <location>
        <begin position="370"/>
        <end position="372"/>
    </location>
    <ligand>
        <name>substrate</name>
    </ligand>
</feature>
<evidence type="ECO:0000256" key="2">
    <source>
        <dbReference type="ARBA" id="ARBA00022485"/>
    </source>
</evidence>
<protein>
    <recommendedName>
        <fullName evidence="10">Phosphomethylpyrimidine synthase</fullName>
        <ecNumber evidence="10">4.1.99.17</ecNumber>
    </recommendedName>
    <alternativeName>
        <fullName evidence="10">Hydroxymethylpyrimidine phosphate synthase</fullName>
        <shortName evidence="10">HMP-P synthase</shortName>
        <shortName evidence="10">HMP-phosphate synthase</shortName>
        <shortName evidence="10">HMPP synthase</shortName>
    </alternativeName>
    <alternativeName>
        <fullName evidence="10">Thiamine biosynthesis protein ThiC</fullName>
    </alternativeName>
</protein>
<comment type="similarity">
    <text evidence="10">Belongs to the ThiC family.</text>
</comment>
<proteinExistence type="inferred from homology"/>
<dbReference type="InterPro" id="IPR038521">
    <property type="entry name" value="ThiC/Bza_core_dom"/>
</dbReference>
<dbReference type="SFLD" id="SFLDS00113">
    <property type="entry name" value="Radical_SAM_Phosphomethylpyrim"/>
    <property type="match status" value="1"/>
</dbReference>
<evidence type="ECO:0000256" key="5">
    <source>
        <dbReference type="ARBA" id="ARBA00022833"/>
    </source>
</evidence>
<keyword evidence="4 10" id="KW-0479">Metal-binding</keyword>
<feature type="binding site" evidence="10">
    <location>
        <position position="454"/>
    </location>
    <ligand>
        <name>Zn(2+)</name>
        <dbReference type="ChEBI" id="CHEBI:29105"/>
    </ligand>
</feature>
<evidence type="ECO:0000256" key="6">
    <source>
        <dbReference type="ARBA" id="ARBA00022977"/>
    </source>
</evidence>
<keyword evidence="14" id="KW-1185">Reference proteome</keyword>
<feature type="binding site" evidence="10">
    <location>
        <position position="350"/>
    </location>
    <ligand>
        <name>substrate</name>
    </ligand>
</feature>
<feature type="binding site" evidence="10">
    <location>
        <begin position="411"/>
        <end position="414"/>
    </location>
    <ligand>
        <name>substrate</name>
    </ligand>
</feature>
<comment type="catalytic activity">
    <reaction evidence="10">
        <text>5-amino-1-(5-phospho-beta-D-ribosyl)imidazole + S-adenosyl-L-methionine = 4-amino-2-methyl-5-(phosphooxymethyl)pyrimidine + CO + 5'-deoxyadenosine + formate + L-methionine + 3 H(+)</text>
        <dbReference type="Rhea" id="RHEA:24840"/>
        <dbReference type="ChEBI" id="CHEBI:15378"/>
        <dbReference type="ChEBI" id="CHEBI:15740"/>
        <dbReference type="ChEBI" id="CHEBI:17245"/>
        <dbReference type="ChEBI" id="CHEBI:17319"/>
        <dbReference type="ChEBI" id="CHEBI:57844"/>
        <dbReference type="ChEBI" id="CHEBI:58354"/>
        <dbReference type="ChEBI" id="CHEBI:59789"/>
        <dbReference type="ChEBI" id="CHEBI:137981"/>
        <dbReference type="EC" id="4.1.99.17"/>
    </reaction>
</comment>
<keyword evidence="9 10" id="KW-0456">Lyase</keyword>
<accession>A0ABV4VKM1</accession>
<feature type="region of interest" description="Disordered" evidence="11">
    <location>
        <begin position="1"/>
        <end position="25"/>
    </location>
</feature>
<evidence type="ECO:0000256" key="3">
    <source>
        <dbReference type="ARBA" id="ARBA00022691"/>
    </source>
</evidence>
<dbReference type="NCBIfam" id="NF006763">
    <property type="entry name" value="PRK09284.1"/>
    <property type="match status" value="1"/>
</dbReference>
<organism evidence="13 14">
    <name type="scientific">Shewanella mangrovisoli</name>
    <dbReference type="NCBI Taxonomy" id="2864211"/>
    <lineage>
        <taxon>Bacteria</taxon>
        <taxon>Pseudomonadati</taxon>
        <taxon>Pseudomonadota</taxon>
        <taxon>Gammaproteobacteria</taxon>
        <taxon>Alteromonadales</taxon>
        <taxon>Shewanellaceae</taxon>
        <taxon>Shewanella</taxon>
    </lineage>
</organism>
<evidence type="ECO:0000256" key="1">
    <source>
        <dbReference type="ARBA" id="ARBA00003175"/>
    </source>
</evidence>
<evidence type="ECO:0000256" key="9">
    <source>
        <dbReference type="ARBA" id="ARBA00023239"/>
    </source>
</evidence>
<feature type="binding site" evidence="10">
    <location>
        <position position="314"/>
    </location>
    <ligand>
        <name>substrate</name>
    </ligand>
</feature>
<keyword evidence="6 10" id="KW-0784">Thiamine biosynthesis</keyword>
<feature type="domain" description="ThiC-associated" evidence="12">
    <location>
        <begin position="40"/>
        <end position="121"/>
    </location>
</feature>